<dbReference type="EMBL" id="NQNY01000015">
    <property type="protein sequence ID" value="PAK21023.1"/>
    <property type="molecule type" value="Genomic_DNA"/>
</dbReference>
<sequence length="821" mass="92588">MTAKTDSPVTKTDLTTTQTKDQTPATSVNKTEVPNTETKTDTATKDANKTDTTAAAEKKQESVNKENQDKPATETTKVVHHKWGEDVDSEDDWSEESKQATAEFNEILSTLTESFGSEKTITLQNFKQTAKDFIEETDKHPFSVQLERLLDATALTTDQKTKIKDLLSKKILDRPVMKNLLPVDNQPSEAILKLIYVYDDTGFNVDFRITGFSVPVKVVEVKNEVTAKEVEVKTETSKPAEVASQEATPSVAVSSGPTSTSIFKSEDRSAEVETLAPQVTLSEETKERVSSLSLPAKNRSDVRTYERFVKLEQDLLHLMGGDTKMSVWSTTSAKDYLSSISVIRHVEQTHGEKIDSLLSLVKLSDANKKAVKNLLDPKTDKFTSVVWTPSEDGKKLTITFVQNKRRNDYKLSVVVSGFNETPIINLPLTNEVYTQKTVDLTTEEKSLLDKLSSASSLNIDHKTSAVELFEKFNKAEGRTAILTILDQYASSFNERTGNPSHGLLTKVLANGQISDVKFTFDINKNHPLSVSFKFSQGKENKVSKDFNLVLNARNNLNDLNGKLTFDLSDKFYVSDKNKEDSNNLFNFLISFARYTKTDKGQISRDNDRNKQELVNLLSNVVSSELLTRIKNTNYTRFAITYPANSKDTFLITVRLNTNYNFVMAFKVKPWTYPLQNIIDIQILKEFAQKINQTDSLKRWARSAFIDWPEAKVFGPYDRFKNYFHWKATGTVKQMFNPTPENFYYQSPKTYNPWSLFTDKHVADFKLQDTSGSDMYVILGINYVDANGNKLGRSDETISVRTNNALPFDDGTKPVGPDFSKK</sequence>
<name>A0A269THR8_9BACT</name>
<dbReference type="AlphaFoldDB" id="A0A269THR8"/>
<evidence type="ECO:0000256" key="1">
    <source>
        <dbReference type="SAM" id="MobiDB-lite"/>
    </source>
</evidence>
<feature type="compositionally biased region" description="Basic and acidic residues" evidence="1">
    <location>
        <begin position="38"/>
        <end position="49"/>
    </location>
</feature>
<comment type="caution">
    <text evidence="2">The sequence shown here is derived from an EMBL/GenBank/DDBJ whole genome shotgun (WGS) entry which is preliminary data.</text>
</comment>
<reference evidence="3" key="1">
    <citation type="submission" date="2017-08" db="EMBL/GenBank/DDBJ databases">
        <authorList>
            <person name="Alvarez-Ponce D."/>
            <person name="Weitzman C.L."/>
            <person name="Tillett R.L."/>
            <person name="Sandmeier F.C."/>
            <person name="Tracy C.R."/>
        </authorList>
    </citation>
    <scope>NUCLEOTIDE SEQUENCE [LARGE SCALE GENOMIC DNA]</scope>
    <source>
        <strain evidence="3">723</strain>
    </source>
</reference>
<feature type="compositionally biased region" description="Low complexity" evidence="1">
    <location>
        <begin position="10"/>
        <end position="23"/>
    </location>
</feature>
<organism evidence="2 3">
    <name type="scientific">Mycoplasmopsis agassizii</name>
    <dbReference type="NCBI Taxonomy" id="33922"/>
    <lineage>
        <taxon>Bacteria</taxon>
        <taxon>Bacillati</taxon>
        <taxon>Mycoplasmatota</taxon>
        <taxon>Mycoplasmoidales</taxon>
        <taxon>Metamycoplasmataceae</taxon>
        <taxon>Mycoplasmopsis</taxon>
    </lineage>
</organism>
<dbReference type="RefSeq" id="WP_095335084.1">
    <property type="nucleotide sequence ID" value="NZ_NQNY01000015.1"/>
</dbReference>
<protein>
    <submittedName>
        <fullName evidence="2">Uncharacterized protein</fullName>
    </submittedName>
</protein>
<evidence type="ECO:0000313" key="2">
    <source>
        <dbReference type="EMBL" id="PAK21023.1"/>
    </source>
</evidence>
<feature type="compositionally biased region" description="Basic and acidic residues" evidence="1">
    <location>
        <begin position="56"/>
        <end position="72"/>
    </location>
</feature>
<dbReference type="OrthoDB" id="9909216at2"/>
<dbReference type="Proteomes" id="UP000216943">
    <property type="component" value="Unassembled WGS sequence"/>
</dbReference>
<evidence type="ECO:0000313" key="3">
    <source>
        <dbReference type="Proteomes" id="UP000216943"/>
    </source>
</evidence>
<gene>
    <name evidence="2" type="ORF">CJJ23_04115</name>
</gene>
<feature type="compositionally biased region" description="Polar residues" evidence="1">
    <location>
        <begin position="245"/>
        <end position="263"/>
    </location>
</feature>
<feature type="region of interest" description="Disordered" evidence="1">
    <location>
        <begin position="236"/>
        <end position="267"/>
    </location>
</feature>
<proteinExistence type="predicted"/>
<feature type="compositionally biased region" description="Polar residues" evidence="1">
    <location>
        <begin position="24"/>
        <end position="34"/>
    </location>
</feature>
<feature type="region of interest" description="Disordered" evidence="1">
    <location>
        <begin position="1"/>
        <end position="98"/>
    </location>
</feature>
<accession>A0A269THR8</accession>